<evidence type="ECO:0000256" key="6">
    <source>
        <dbReference type="ARBA" id="ARBA00022989"/>
    </source>
</evidence>
<dbReference type="PROSITE" id="PS51257">
    <property type="entry name" value="PROKAR_LIPOPROTEIN"/>
    <property type="match status" value="1"/>
</dbReference>
<dbReference type="Proteomes" id="UP000299580">
    <property type="component" value="Chromosome"/>
</dbReference>
<dbReference type="GO" id="GO:0005886">
    <property type="term" value="C:plasma membrane"/>
    <property type="evidence" value="ECO:0007669"/>
    <property type="project" value="UniProtKB-SubCell"/>
</dbReference>
<evidence type="ECO:0000256" key="1">
    <source>
        <dbReference type="ARBA" id="ARBA00004651"/>
    </source>
</evidence>
<dbReference type="PANTHER" id="PTHR21716">
    <property type="entry name" value="TRANSMEMBRANE PROTEIN"/>
    <property type="match status" value="1"/>
</dbReference>
<evidence type="ECO:0000313" key="9">
    <source>
        <dbReference type="EMBL" id="QCR10307.1"/>
    </source>
</evidence>
<protein>
    <submittedName>
        <fullName evidence="9">AI-2E family transporter YdiK</fullName>
    </submittedName>
</protein>
<feature type="transmembrane region" description="Helical" evidence="8">
    <location>
        <begin position="166"/>
        <end position="184"/>
    </location>
</feature>
<feature type="transmembrane region" description="Helical" evidence="8">
    <location>
        <begin position="39"/>
        <end position="55"/>
    </location>
</feature>
<organism evidence="9 10">
    <name type="scientific">Brenneria rubrifaciens</name>
    <dbReference type="NCBI Taxonomy" id="55213"/>
    <lineage>
        <taxon>Bacteria</taxon>
        <taxon>Pseudomonadati</taxon>
        <taxon>Pseudomonadota</taxon>
        <taxon>Gammaproteobacteria</taxon>
        <taxon>Enterobacterales</taxon>
        <taxon>Pectobacteriaceae</taxon>
        <taxon>Brenneria</taxon>
    </lineage>
</organism>
<dbReference type="NCBIfam" id="NF008216">
    <property type="entry name" value="PRK10983.1"/>
    <property type="match status" value="1"/>
</dbReference>
<comment type="subcellular location">
    <subcellularLocation>
        <location evidence="1">Cell membrane</location>
        <topology evidence="1">Multi-pass membrane protein</topology>
    </subcellularLocation>
</comment>
<evidence type="ECO:0000256" key="4">
    <source>
        <dbReference type="ARBA" id="ARBA00022475"/>
    </source>
</evidence>
<dbReference type="OrthoDB" id="5298283at2"/>
<keyword evidence="7 8" id="KW-0472">Membrane</keyword>
<keyword evidence="3" id="KW-0813">Transport</keyword>
<feature type="transmembrane region" description="Helical" evidence="8">
    <location>
        <begin position="12"/>
        <end position="33"/>
    </location>
</feature>
<evidence type="ECO:0000256" key="3">
    <source>
        <dbReference type="ARBA" id="ARBA00022448"/>
    </source>
</evidence>
<keyword evidence="10" id="KW-1185">Reference proteome</keyword>
<feature type="transmembrane region" description="Helical" evidence="8">
    <location>
        <begin position="310"/>
        <end position="339"/>
    </location>
</feature>
<evidence type="ECO:0000256" key="2">
    <source>
        <dbReference type="ARBA" id="ARBA00009773"/>
    </source>
</evidence>
<proteinExistence type="inferred from homology"/>
<evidence type="ECO:0000256" key="5">
    <source>
        <dbReference type="ARBA" id="ARBA00022692"/>
    </source>
</evidence>
<gene>
    <name evidence="9" type="primary">ydiK</name>
    <name evidence="9" type="ORF">EH207_07420</name>
</gene>
<feature type="transmembrane region" description="Helical" evidence="8">
    <location>
        <begin position="67"/>
        <end position="92"/>
    </location>
</feature>
<dbReference type="EMBL" id="CP034035">
    <property type="protein sequence ID" value="QCR10307.1"/>
    <property type="molecule type" value="Genomic_DNA"/>
</dbReference>
<comment type="similarity">
    <text evidence="2">Belongs to the autoinducer-2 exporter (AI-2E) (TC 2.A.86) family.</text>
</comment>
<dbReference type="PANTHER" id="PTHR21716:SF67">
    <property type="entry name" value="TRANSPORT PROTEIN YDIK-RELATED"/>
    <property type="match status" value="1"/>
</dbReference>
<evidence type="ECO:0000313" key="10">
    <source>
        <dbReference type="Proteomes" id="UP000299580"/>
    </source>
</evidence>
<dbReference type="InterPro" id="IPR002549">
    <property type="entry name" value="AI-2E-like"/>
</dbReference>
<dbReference type="AlphaFoldDB" id="A0A4P8QSX6"/>
<evidence type="ECO:0000256" key="7">
    <source>
        <dbReference type="ARBA" id="ARBA00023136"/>
    </source>
</evidence>
<dbReference type="Pfam" id="PF01594">
    <property type="entry name" value="AI-2E_transport"/>
    <property type="match status" value="1"/>
</dbReference>
<reference evidence="9 10" key="1">
    <citation type="submission" date="2018-11" db="EMBL/GenBank/DDBJ databases">
        <title>Genome sequences of Brenneria nigrifluens and Brenneria rubrifaciens.</title>
        <authorList>
            <person name="Poret-Peterson A.T."/>
            <person name="McClean A.E."/>
            <person name="Kluepfel D.A."/>
        </authorList>
    </citation>
    <scope>NUCLEOTIDE SEQUENCE [LARGE SCALE GENOMIC DNA]</scope>
    <source>
        <strain evidence="9 10">6D370</strain>
    </source>
</reference>
<keyword evidence="6 8" id="KW-1133">Transmembrane helix</keyword>
<sequence length="369" mass="40509">MHNFQRQQRFDLARILFSLLFIAIMIIACFWVVQPFILGFAWACMVVIATWPLLIKIQALLWGHRSLAVLTMTLLLLLLFVMPIALLVSSVVENSSALMDWSARQEKIAPPSLDWLTSIPLVGDKLFDSWQLLLQSGGSGIFTQVQPYFGKTASWLMAQAAHVGRFLMHCALMLIFSALLYYKGEAVAKTVRHFAIRLGQERGDTAVILAAQSIRAVALGVVVTAIVQSVMGGIGLGLSGIPYTTLLTVLMFLFCLAQLGPLPVLIPAIIWLYWSGDSTWGTVLLVWSCVVGTIDNFIRPVLIRMGADLPILLILCGVIGGVLAFGMIGLFIGPVVLAVSYRLMFAWVKEIPEPENIVTTSPVIAPKKK</sequence>
<keyword evidence="4" id="KW-1003">Cell membrane</keyword>
<dbReference type="KEGG" id="brb:EH207_07420"/>
<evidence type="ECO:0000256" key="8">
    <source>
        <dbReference type="SAM" id="Phobius"/>
    </source>
</evidence>
<feature type="transmembrane region" description="Helical" evidence="8">
    <location>
        <begin position="280"/>
        <end position="298"/>
    </location>
</feature>
<name>A0A4P8QSX6_9GAMM</name>
<dbReference type="RefSeq" id="WP_137715295.1">
    <property type="nucleotide sequence ID" value="NZ_CP034035.1"/>
</dbReference>
<feature type="transmembrane region" description="Helical" evidence="8">
    <location>
        <begin position="247"/>
        <end position="273"/>
    </location>
</feature>
<accession>A0A4P8QSX6</accession>
<keyword evidence="5 8" id="KW-0812">Transmembrane</keyword>